<protein>
    <submittedName>
        <fullName evidence="1">Uncharacterized protein</fullName>
    </submittedName>
</protein>
<comment type="caution">
    <text evidence="1">The sequence shown here is derived from an EMBL/GenBank/DDBJ whole genome shotgun (WGS) entry which is preliminary data.</text>
</comment>
<accession>A0ACC2QI33</accession>
<gene>
    <name evidence="1" type="ORF">PYW08_005545</name>
</gene>
<dbReference type="Proteomes" id="UP001231649">
    <property type="component" value="Chromosome 18"/>
</dbReference>
<evidence type="ECO:0000313" key="1">
    <source>
        <dbReference type="EMBL" id="KAJ8717146.1"/>
    </source>
</evidence>
<organism evidence="1 2">
    <name type="scientific">Mythimna loreyi</name>
    <dbReference type="NCBI Taxonomy" id="667449"/>
    <lineage>
        <taxon>Eukaryota</taxon>
        <taxon>Metazoa</taxon>
        <taxon>Ecdysozoa</taxon>
        <taxon>Arthropoda</taxon>
        <taxon>Hexapoda</taxon>
        <taxon>Insecta</taxon>
        <taxon>Pterygota</taxon>
        <taxon>Neoptera</taxon>
        <taxon>Endopterygota</taxon>
        <taxon>Lepidoptera</taxon>
        <taxon>Glossata</taxon>
        <taxon>Ditrysia</taxon>
        <taxon>Noctuoidea</taxon>
        <taxon>Noctuidae</taxon>
        <taxon>Noctuinae</taxon>
        <taxon>Hadenini</taxon>
        <taxon>Mythimna</taxon>
    </lineage>
</organism>
<sequence>MVIFVLFSDPLRQEEIETFYTACQMHRDYYKGYASSKHPLTYFTEPEYKWQCPSEMTQVYLTYPAFHVKYKQPVTSPVTLERTSVMPTLPDRTLAGRYNKGPCKRFIR</sequence>
<proteinExistence type="predicted"/>
<evidence type="ECO:0000313" key="2">
    <source>
        <dbReference type="Proteomes" id="UP001231649"/>
    </source>
</evidence>
<name>A0ACC2QI33_9NEOP</name>
<keyword evidence="2" id="KW-1185">Reference proteome</keyword>
<reference evidence="1" key="1">
    <citation type="submission" date="2023-03" db="EMBL/GenBank/DDBJ databases">
        <title>Chromosome-level genomes of two armyworms, Mythimna separata and Mythimna loreyi, provide insights into the biosynthesis and reception of sex pheromones.</title>
        <authorList>
            <person name="Zhao H."/>
        </authorList>
    </citation>
    <scope>NUCLEOTIDE SEQUENCE</scope>
    <source>
        <strain evidence="1">BeijingLab</strain>
    </source>
</reference>
<dbReference type="EMBL" id="CM056794">
    <property type="protein sequence ID" value="KAJ8717146.1"/>
    <property type="molecule type" value="Genomic_DNA"/>
</dbReference>